<feature type="region of interest" description="Disordered" evidence="1">
    <location>
        <begin position="60"/>
        <end position="79"/>
    </location>
</feature>
<organism evidence="2 3">
    <name type="scientific">Echinococcus multilocularis</name>
    <name type="common">Fox tapeworm</name>
    <dbReference type="NCBI Taxonomy" id="6211"/>
    <lineage>
        <taxon>Eukaryota</taxon>
        <taxon>Metazoa</taxon>
        <taxon>Spiralia</taxon>
        <taxon>Lophotrochozoa</taxon>
        <taxon>Platyhelminthes</taxon>
        <taxon>Cestoda</taxon>
        <taxon>Eucestoda</taxon>
        <taxon>Cyclophyllidea</taxon>
        <taxon>Taeniidae</taxon>
        <taxon>Echinococcus</taxon>
    </lineage>
</organism>
<proteinExistence type="predicted"/>
<reference evidence="2" key="1">
    <citation type="journal article" date="2013" name="Nature">
        <title>The genomes of four tapeworm species reveal adaptations to parasitism.</title>
        <authorList>
            <person name="Tsai I.J."/>
            <person name="Zarowiecki M."/>
            <person name="Holroyd N."/>
            <person name="Garciarrubio A."/>
            <person name="Sanchez-Flores A."/>
            <person name="Brooks K.L."/>
            <person name="Tracey A."/>
            <person name="Bobes R.J."/>
            <person name="Fragoso G."/>
            <person name="Sciutto E."/>
            <person name="Aslett M."/>
            <person name="Beasley H."/>
            <person name="Bennett H.M."/>
            <person name="Cai J."/>
            <person name="Camicia F."/>
            <person name="Clark R."/>
            <person name="Cucher M."/>
            <person name="De Silva N."/>
            <person name="Day T.A."/>
            <person name="Deplazes P."/>
            <person name="Estrada K."/>
            <person name="Fernandez C."/>
            <person name="Holland P.W."/>
            <person name="Hou J."/>
            <person name="Hu S."/>
            <person name="Huckvale T."/>
            <person name="Hung S.S."/>
            <person name="Kamenetzky L."/>
            <person name="Keane J.A."/>
            <person name="Kiss F."/>
            <person name="Koziol U."/>
            <person name="Lambert O."/>
            <person name="Liu K."/>
            <person name="Luo X."/>
            <person name="Luo Y."/>
            <person name="Macchiaroli N."/>
            <person name="Nichol S."/>
            <person name="Paps J."/>
            <person name="Parkinson J."/>
            <person name="Pouchkina-Stantcheva N."/>
            <person name="Riddiford N."/>
            <person name="Rosenzvit M."/>
            <person name="Salinas G."/>
            <person name="Wasmuth J.D."/>
            <person name="Zamanian M."/>
            <person name="Zheng Y."/>
            <person name="Cai X."/>
            <person name="Soberon X."/>
            <person name="Olson P.D."/>
            <person name="Laclette J.P."/>
            <person name="Brehm K."/>
            <person name="Berriman M."/>
            <person name="Garciarrubio A."/>
            <person name="Bobes R.J."/>
            <person name="Fragoso G."/>
            <person name="Sanchez-Flores A."/>
            <person name="Estrada K."/>
            <person name="Cevallos M.A."/>
            <person name="Morett E."/>
            <person name="Gonzalez V."/>
            <person name="Portillo T."/>
            <person name="Ochoa-Leyva A."/>
            <person name="Jose M.V."/>
            <person name="Sciutto E."/>
            <person name="Landa A."/>
            <person name="Jimenez L."/>
            <person name="Valdes V."/>
            <person name="Carrero J.C."/>
            <person name="Larralde C."/>
            <person name="Morales-Montor J."/>
            <person name="Limon-Lason J."/>
            <person name="Soberon X."/>
            <person name="Laclette J.P."/>
        </authorList>
    </citation>
    <scope>NUCLEOTIDE SEQUENCE [LARGE SCALE GENOMIC DNA]</scope>
</reference>
<keyword evidence="3" id="KW-1185">Reference proteome</keyword>
<accession>A0A087VY45</accession>
<dbReference type="AlphaFoldDB" id="A0A087VY45"/>
<evidence type="ECO:0000256" key="1">
    <source>
        <dbReference type="SAM" id="MobiDB-lite"/>
    </source>
</evidence>
<name>A0A087VY45_ECHMU</name>
<reference evidence="2" key="2">
    <citation type="submission" date="2015-11" db="EMBL/GenBank/DDBJ databases">
        <authorList>
            <person name="Zhang Y."/>
            <person name="Guo Z."/>
        </authorList>
    </citation>
    <scope>NUCLEOTIDE SEQUENCE</scope>
</reference>
<dbReference type="EMBL" id="LN902844">
    <property type="protein sequence ID" value="CDI97240.1"/>
    <property type="molecule type" value="Genomic_DNA"/>
</dbReference>
<evidence type="ECO:0000313" key="2">
    <source>
        <dbReference type="EMBL" id="CDI97240.1"/>
    </source>
</evidence>
<gene>
    <name evidence="2" type="ORF">EmuJ_000100700</name>
</gene>
<sequence>MERVMDGIQKIRYLCLEIQQFRVPEFSGCAVSKEQQCSVPRLPQRRKKTQYSAQRRWLGYWHGPKASPPSEVQEGKFKNSKVAPHQYTTVVLQKG</sequence>
<dbReference type="Proteomes" id="UP000017246">
    <property type="component" value="Unassembled WGS sequence"/>
</dbReference>
<evidence type="ECO:0000313" key="3">
    <source>
        <dbReference type="Proteomes" id="UP000017246"/>
    </source>
</evidence>
<protein>
    <submittedName>
        <fullName evidence="2">Expressed protein</fullName>
    </submittedName>
</protein>